<protein>
    <recommendedName>
        <fullName evidence="4">DUF5709 domain-containing protein</fullName>
    </recommendedName>
</protein>
<accession>A0ABP6DX99</accession>
<name>A0ABP6DX99_9ACTN</name>
<evidence type="ECO:0000256" key="1">
    <source>
        <dbReference type="SAM" id="MobiDB-lite"/>
    </source>
</evidence>
<dbReference type="EMBL" id="BAAATE010000004">
    <property type="protein sequence ID" value="GAA2651871.1"/>
    <property type="molecule type" value="Genomic_DNA"/>
</dbReference>
<feature type="region of interest" description="Disordered" evidence="1">
    <location>
        <begin position="1"/>
        <end position="65"/>
    </location>
</feature>
<sequence length="65" mass="7440">MSEMEDIVFEPEELSIEAPEADAAEQQRLLREEGGVRRELPIDVDPADAFEQDRTVGDDDDDDYR</sequence>
<evidence type="ECO:0000313" key="2">
    <source>
        <dbReference type="EMBL" id="GAA2651871.1"/>
    </source>
</evidence>
<feature type="compositionally biased region" description="Basic and acidic residues" evidence="1">
    <location>
        <begin position="28"/>
        <end position="41"/>
    </location>
</feature>
<gene>
    <name evidence="2" type="ORF">GCM10010412_018510</name>
</gene>
<dbReference type="Proteomes" id="UP001501666">
    <property type="component" value="Unassembled WGS sequence"/>
</dbReference>
<keyword evidence="3" id="KW-1185">Reference proteome</keyword>
<evidence type="ECO:0008006" key="4">
    <source>
        <dbReference type="Google" id="ProtNLM"/>
    </source>
</evidence>
<comment type="caution">
    <text evidence="2">The sequence shown here is derived from an EMBL/GenBank/DDBJ whole genome shotgun (WGS) entry which is preliminary data.</text>
</comment>
<evidence type="ECO:0000313" key="3">
    <source>
        <dbReference type="Proteomes" id="UP001501666"/>
    </source>
</evidence>
<dbReference type="RefSeq" id="WP_183655654.1">
    <property type="nucleotide sequence ID" value="NZ_BAAATE010000004.1"/>
</dbReference>
<proteinExistence type="predicted"/>
<feature type="compositionally biased region" description="Acidic residues" evidence="1">
    <location>
        <begin position="1"/>
        <end position="23"/>
    </location>
</feature>
<reference evidence="3" key="1">
    <citation type="journal article" date="2019" name="Int. J. Syst. Evol. Microbiol.">
        <title>The Global Catalogue of Microorganisms (GCM) 10K type strain sequencing project: providing services to taxonomists for standard genome sequencing and annotation.</title>
        <authorList>
            <consortium name="The Broad Institute Genomics Platform"/>
            <consortium name="The Broad Institute Genome Sequencing Center for Infectious Disease"/>
            <person name="Wu L."/>
            <person name="Ma J."/>
        </authorList>
    </citation>
    <scope>NUCLEOTIDE SEQUENCE [LARGE SCALE GENOMIC DNA]</scope>
    <source>
        <strain evidence="3">JCM 6835</strain>
    </source>
</reference>
<organism evidence="2 3">
    <name type="scientific">Nonomuraea recticatena</name>
    <dbReference type="NCBI Taxonomy" id="46178"/>
    <lineage>
        <taxon>Bacteria</taxon>
        <taxon>Bacillati</taxon>
        <taxon>Actinomycetota</taxon>
        <taxon>Actinomycetes</taxon>
        <taxon>Streptosporangiales</taxon>
        <taxon>Streptosporangiaceae</taxon>
        <taxon>Nonomuraea</taxon>
    </lineage>
</organism>